<protein>
    <submittedName>
        <fullName evidence="3">Uncharacterized protein</fullName>
    </submittedName>
</protein>
<proteinExistence type="predicted"/>
<dbReference type="STRING" id="62324.A0A182RCH0"/>
<dbReference type="EnsemblMetazoa" id="AFUN003886-RA">
    <property type="protein sequence ID" value="AFUN003886-PA"/>
    <property type="gene ID" value="AFUN003886"/>
</dbReference>
<dbReference type="VEuPathDB" id="VectorBase:AFUN003886"/>
<feature type="coiled-coil region" evidence="1">
    <location>
        <begin position="274"/>
        <end position="301"/>
    </location>
</feature>
<sequence>METSASATHLKEENENLRQELHIVKGKLNVTMKTTADLVEELDQLEKKSTREIEQIRTQCDNQLKAHKTMIEYLKAEIEKQNDTANQQNVAVATVPTVVEEETLLRKEQDWKVEEAKFLEEIDMLKQTLANTKQDYAQAQWKISEQSEELELLKEHLASQKGNLLIKTQENAELRELLEATQEQNSMLSSELAGIRSDSNNANQKGNSLFAEVADQRKTLMNKYTQLKTRFFELKSEHQNCPRQIRELRNMQQRSERLYEECIKLIKAAQSYNVQTLKEQNNDLNQMVDDAKRRIRYLEHQMATESDDWVNKLITYNREEMKKLEIPLRRYLFKQREAMELHEDAVKDGCFWRMEVQRLKMKALNMEVPGDSTFPSKEGSSAPCTKTNEMEIQEKQSKIKEALISVTECVGTSHNEPVQVATCGTILKATVLPTPREELKEVTKEPAEELNMPRTIQLKRFNLNDMIAKYKMNLENSKPNAPDASVDLCTGSTKPNQLSE</sequence>
<reference evidence="3" key="1">
    <citation type="submission" date="2020-05" db="UniProtKB">
        <authorList>
            <consortium name="EnsemblMetazoa"/>
        </authorList>
    </citation>
    <scope>IDENTIFICATION</scope>
    <source>
        <strain evidence="3">FUMOZ</strain>
    </source>
</reference>
<dbReference type="AlphaFoldDB" id="A0A182RCH0"/>
<name>A0A182RCH0_ANOFN</name>
<accession>A0A182RCH0</accession>
<evidence type="ECO:0000256" key="1">
    <source>
        <dbReference type="SAM" id="Coils"/>
    </source>
</evidence>
<feature type="compositionally biased region" description="Polar residues" evidence="2">
    <location>
        <begin position="490"/>
        <end position="500"/>
    </location>
</feature>
<evidence type="ECO:0000313" key="3">
    <source>
        <dbReference type="EnsemblMetazoa" id="AFUN003886-PA"/>
    </source>
</evidence>
<dbReference type="VEuPathDB" id="VectorBase:AFUN2_004180"/>
<feature type="coiled-coil region" evidence="1">
    <location>
        <begin position="115"/>
        <end position="191"/>
    </location>
</feature>
<feature type="region of interest" description="Disordered" evidence="2">
    <location>
        <begin position="475"/>
        <end position="500"/>
    </location>
</feature>
<organism evidence="3">
    <name type="scientific">Anopheles funestus</name>
    <name type="common">African malaria mosquito</name>
    <dbReference type="NCBI Taxonomy" id="62324"/>
    <lineage>
        <taxon>Eukaryota</taxon>
        <taxon>Metazoa</taxon>
        <taxon>Ecdysozoa</taxon>
        <taxon>Arthropoda</taxon>
        <taxon>Hexapoda</taxon>
        <taxon>Insecta</taxon>
        <taxon>Pterygota</taxon>
        <taxon>Neoptera</taxon>
        <taxon>Endopterygota</taxon>
        <taxon>Diptera</taxon>
        <taxon>Nematocera</taxon>
        <taxon>Culicoidea</taxon>
        <taxon>Culicidae</taxon>
        <taxon>Anophelinae</taxon>
        <taxon>Anopheles</taxon>
    </lineage>
</organism>
<evidence type="ECO:0000256" key="2">
    <source>
        <dbReference type="SAM" id="MobiDB-lite"/>
    </source>
</evidence>
<feature type="coiled-coil region" evidence="1">
    <location>
        <begin position="7"/>
        <end position="84"/>
    </location>
</feature>
<keyword evidence="1" id="KW-0175">Coiled coil</keyword>